<feature type="region of interest" description="Disordered" evidence="1">
    <location>
        <begin position="225"/>
        <end position="421"/>
    </location>
</feature>
<feature type="compositionally biased region" description="Low complexity" evidence="1">
    <location>
        <begin position="375"/>
        <end position="391"/>
    </location>
</feature>
<dbReference type="AlphaFoldDB" id="A0A423TV21"/>
<feature type="compositionally biased region" description="Pro residues" evidence="1">
    <location>
        <begin position="392"/>
        <end position="404"/>
    </location>
</feature>
<feature type="compositionally biased region" description="Polar residues" evidence="1">
    <location>
        <begin position="288"/>
        <end position="328"/>
    </location>
</feature>
<feature type="compositionally biased region" description="Low complexity" evidence="1">
    <location>
        <begin position="336"/>
        <end position="362"/>
    </location>
</feature>
<protein>
    <submittedName>
        <fullName evidence="2">Uncharacterized protein</fullName>
    </submittedName>
</protein>
<dbReference type="OrthoDB" id="1063785at2759"/>
<dbReference type="Proteomes" id="UP000283509">
    <property type="component" value="Unassembled WGS sequence"/>
</dbReference>
<reference evidence="2 3" key="1">
    <citation type="submission" date="2018-04" db="EMBL/GenBank/DDBJ databases">
        <authorList>
            <person name="Zhang X."/>
            <person name="Yuan J."/>
            <person name="Li F."/>
            <person name="Xiang J."/>
        </authorList>
    </citation>
    <scope>NUCLEOTIDE SEQUENCE [LARGE SCALE GENOMIC DNA]</scope>
    <source>
        <tissue evidence="2">Muscle</tissue>
    </source>
</reference>
<feature type="compositionally biased region" description="Low complexity" evidence="1">
    <location>
        <begin position="75"/>
        <end position="99"/>
    </location>
</feature>
<evidence type="ECO:0000313" key="3">
    <source>
        <dbReference type="Proteomes" id="UP000283509"/>
    </source>
</evidence>
<sequence>MQPENSNQERPTQDILLAPDAENALPLSTTPTAAVSSSEVTKVNDVTVTPTTQSSMNETAEPMNTTEADNEETTETSLSEAEVESYSATTLSPTTTSPEKSQDMTSSPEIPSDNLQMEKDGTTEYYPWTTDGINQYIPLMSDPLLSDEAMTLLDIFQFQGDTSGYHGEAPHYDFPVFNGQPSQGSEELATESDVTMVSMEEQDSTTEYSIIQDLTTNVALDASVQETPSDLSGQDMSIKNSGMDMETSSKPTQYPVTDGPSTQYPDTQTPSTEGPVTQYQTTKDDSSQELTSRASTIQPSTVSPLIQEVTSQSPVVQDTTTELPSSQETTERPLDPETTTTPAPLPLYSATTPPSTKSSSAPQDPDLPEPKTRGPTTATEEPTENPTEGPSPTTPTTPPNPPSTDLPTSTKDPKQPEILPLYDYYYSDNYGSSNVLPPAPASNEERLDLGALERTGDQAEEYYYDDYYPTAVYLDNVDESTCHTGKVRHRAPQAGQGGVEQPEQNEWVEDPVCLSECSACG</sequence>
<organism evidence="2 3">
    <name type="scientific">Penaeus vannamei</name>
    <name type="common">Whiteleg shrimp</name>
    <name type="synonym">Litopenaeus vannamei</name>
    <dbReference type="NCBI Taxonomy" id="6689"/>
    <lineage>
        <taxon>Eukaryota</taxon>
        <taxon>Metazoa</taxon>
        <taxon>Ecdysozoa</taxon>
        <taxon>Arthropoda</taxon>
        <taxon>Crustacea</taxon>
        <taxon>Multicrustacea</taxon>
        <taxon>Malacostraca</taxon>
        <taxon>Eumalacostraca</taxon>
        <taxon>Eucarida</taxon>
        <taxon>Decapoda</taxon>
        <taxon>Dendrobranchiata</taxon>
        <taxon>Penaeoidea</taxon>
        <taxon>Penaeidae</taxon>
        <taxon>Penaeus</taxon>
    </lineage>
</organism>
<accession>A0A423TV21</accession>
<gene>
    <name evidence="2" type="ORF">C7M84_000954</name>
</gene>
<dbReference type="EMBL" id="QCYY01001132">
    <property type="protein sequence ID" value="ROT80306.1"/>
    <property type="molecule type" value="Genomic_DNA"/>
</dbReference>
<feature type="compositionally biased region" description="Polar residues" evidence="1">
    <location>
        <begin position="1"/>
        <end position="10"/>
    </location>
</feature>
<proteinExistence type="predicted"/>
<feature type="compositionally biased region" description="Polar residues" evidence="1">
    <location>
        <begin position="26"/>
        <end position="58"/>
    </location>
</feature>
<feature type="region of interest" description="Disordered" evidence="1">
    <location>
        <begin position="1"/>
        <end position="119"/>
    </location>
</feature>
<name>A0A423TV21_PENVA</name>
<reference evidence="2 3" key="2">
    <citation type="submission" date="2019-01" db="EMBL/GenBank/DDBJ databases">
        <title>The decoding of complex shrimp genome reveals the adaptation for benthos swimmer, frequently molting mechanism and breeding impact on genome.</title>
        <authorList>
            <person name="Sun Y."/>
            <person name="Gao Y."/>
            <person name="Yu Y."/>
        </authorList>
    </citation>
    <scope>NUCLEOTIDE SEQUENCE [LARGE SCALE GENOMIC DNA]</scope>
    <source>
        <tissue evidence="2">Muscle</tissue>
    </source>
</reference>
<feature type="compositionally biased region" description="Polar residues" evidence="1">
    <location>
        <begin position="225"/>
        <end position="281"/>
    </location>
</feature>
<evidence type="ECO:0000256" key="1">
    <source>
        <dbReference type="SAM" id="MobiDB-lite"/>
    </source>
</evidence>
<feature type="compositionally biased region" description="Polar residues" evidence="1">
    <location>
        <begin position="103"/>
        <end position="115"/>
    </location>
</feature>
<keyword evidence="3" id="KW-1185">Reference proteome</keyword>
<comment type="caution">
    <text evidence="2">The sequence shown here is derived from an EMBL/GenBank/DDBJ whole genome shotgun (WGS) entry which is preliminary data.</text>
</comment>
<evidence type="ECO:0000313" key="2">
    <source>
        <dbReference type="EMBL" id="ROT80306.1"/>
    </source>
</evidence>